<dbReference type="AlphaFoldDB" id="A0AA38L9C5"/>
<protein>
    <submittedName>
        <fullName evidence="1">Uncharacterized protein</fullName>
    </submittedName>
</protein>
<keyword evidence="2" id="KW-1185">Reference proteome</keyword>
<dbReference type="Proteomes" id="UP000824469">
    <property type="component" value="Unassembled WGS sequence"/>
</dbReference>
<feature type="non-terminal residue" evidence="1">
    <location>
        <position position="1"/>
    </location>
</feature>
<gene>
    <name evidence="1" type="ORF">KI387_025160</name>
</gene>
<evidence type="ECO:0000313" key="1">
    <source>
        <dbReference type="EMBL" id="KAH9316533.1"/>
    </source>
</evidence>
<accession>A0AA38L9C5</accession>
<organism evidence="1 2">
    <name type="scientific">Taxus chinensis</name>
    <name type="common">Chinese yew</name>
    <name type="synonym">Taxus wallichiana var. chinensis</name>
    <dbReference type="NCBI Taxonomy" id="29808"/>
    <lineage>
        <taxon>Eukaryota</taxon>
        <taxon>Viridiplantae</taxon>
        <taxon>Streptophyta</taxon>
        <taxon>Embryophyta</taxon>
        <taxon>Tracheophyta</taxon>
        <taxon>Spermatophyta</taxon>
        <taxon>Pinopsida</taxon>
        <taxon>Pinidae</taxon>
        <taxon>Conifers II</taxon>
        <taxon>Cupressales</taxon>
        <taxon>Taxaceae</taxon>
        <taxon>Taxus</taxon>
    </lineage>
</organism>
<proteinExistence type="predicted"/>
<reference evidence="1 2" key="1">
    <citation type="journal article" date="2021" name="Nat. Plants">
        <title>The Taxus genome provides insights into paclitaxel biosynthesis.</title>
        <authorList>
            <person name="Xiong X."/>
            <person name="Gou J."/>
            <person name="Liao Q."/>
            <person name="Li Y."/>
            <person name="Zhou Q."/>
            <person name="Bi G."/>
            <person name="Li C."/>
            <person name="Du R."/>
            <person name="Wang X."/>
            <person name="Sun T."/>
            <person name="Guo L."/>
            <person name="Liang H."/>
            <person name="Lu P."/>
            <person name="Wu Y."/>
            <person name="Zhang Z."/>
            <person name="Ro D.K."/>
            <person name="Shang Y."/>
            <person name="Huang S."/>
            <person name="Yan J."/>
        </authorList>
    </citation>
    <scope>NUCLEOTIDE SEQUENCE [LARGE SCALE GENOMIC DNA]</scope>
    <source>
        <strain evidence="1">Ta-2019</strain>
    </source>
</reference>
<feature type="non-terminal residue" evidence="1">
    <location>
        <position position="61"/>
    </location>
</feature>
<evidence type="ECO:0000313" key="2">
    <source>
        <dbReference type="Proteomes" id="UP000824469"/>
    </source>
</evidence>
<comment type="caution">
    <text evidence="1">The sequence shown here is derived from an EMBL/GenBank/DDBJ whole genome shotgun (WGS) entry which is preliminary data.</text>
</comment>
<name>A0AA38L9C5_TAXCH</name>
<sequence length="61" mass="6828">VTPQKIKRVLVDNRSGLNICTLKLVKQLGHTETDLESNIMTITTYINAEREVSGTITLPME</sequence>
<dbReference type="EMBL" id="JAHRHJ020000005">
    <property type="protein sequence ID" value="KAH9316533.1"/>
    <property type="molecule type" value="Genomic_DNA"/>
</dbReference>